<protein>
    <submittedName>
        <fullName evidence="1">Uncharacterized protein</fullName>
    </submittedName>
</protein>
<gene>
    <name evidence="1" type="ORF">LOY88_002738</name>
</gene>
<accession>A0ACB8UYF7</accession>
<organism evidence="1">
    <name type="scientific">Ophidiomyces ophidiicola</name>
    <dbReference type="NCBI Taxonomy" id="1387563"/>
    <lineage>
        <taxon>Eukaryota</taxon>
        <taxon>Fungi</taxon>
        <taxon>Dikarya</taxon>
        <taxon>Ascomycota</taxon>
        <taxon>Pezizomycotina</taxon>
        <taxon>Eurotiomycetes</taxon>
        <taxon>Eurotiomycetidae</taxon>
        <taxon>Onygenales</taxon>
        <taxon>Onygenaceae</taxon>
        <taxon>Ophidiomyces</taxon>
    </lineage>
</organism>
<dbReference type="EMBL" id="JALBCA010000033">
    <property type="protein sequence ID" value="KAI2388148.1"/>
    <property type="molecule type" value="Genomic_DNA"/>
</dbReference>
<evidence type="ECO:0000313" key="1">
    <source>
        <dbReference type="EMBL" id="KAI2388148.1"/>
    </source>
</evidence>
<proteinExistence type="predicted"/>
<comment type="caution">
    <text evidence="1">The sequence shown here is derived from an EMBL/GenBank/DDBJ whole genome shotgun (WGS) entry which is preliminary data.</text>
</comment>
<name>A0ACB8UYF7_9EURO</name>
<reference evidence="1" key="1">
    <citation type="journal article" date="2022" name="bioRxiv">
        <title>Population genetic analysis of Ophidiomyces ophidiicola, the causative agent of snake fungal disease, indicates recent introductions to the USA.</title>
        <authorList>
            <person name="Ladner J.T."/>
            <person name="Palmer J.M."/>
            <person name="Ettinger C.L."/>
            <person name="Stajich J.E."/>
            <person name="Farrell T.M."/>
            <person name="Glorioso B.M."/>
            <person name="Lawson B."/>
            <person name="Price S.J."/>
            <person name="Stengle A.G."/>
            <person name="Grear D.A."/>
            <person name="Lorch J.M."/>
        </authorList>
    </citation>
    <scope>NUCLEOTIDE SEQUENCE</scope>
    <source>
        <strain evidence="1">NWHC 24266-5</strain>
    </source>
</reference>
<sequence>MISDLSSLHCDFSPSSHGSHSQRHSGITTPGSSADEQHAYGVLAQQNLNLMKLGPYPAVPPSESTAVCFHEGAPDKFHTCPHPYHSSYHEGNLPLILFRLEPYEADAPLKPLGHLVEGGQTVLDYQGTPIRNFSFLPRYISVRPSGWLMEFWMRSDSRLTYRDIKARMPVAKEELPSDNVLNMRRERDARKPLGLSCWTARRGGVTRAEIERVELLCPENITYNTALKVRHDVQPPVLESKSLYPSVPSHFYPLDSFLDSGRIHAPGRRLNDGMQLLFSLQDSAIELGIEHWRSLPESKLPDWWIVKGKGSERARSQGPFAKSAIQTPKSARTRMNWKTPQKPASSTTHSRQDSVEMTPVNSQMMTPLSTPLFDSGLFEVTTPIQQTGSHKVTLGEEIVGYSSPLDIYQTMPGFQHAQTPSKSRLSQQDVEMSMSSYQSPTEPTQVQDAHRALFAALQGSFDAIDDDPYFDIFPRPQNNIDYSAHFGDLAMQVFQHNQTSHVHSTPNEVNISEMYPFNGHIDTSVRQNQGHVLHTNMGEIMNRNNPFGMMGENGGLMSPRRSFETFLAEDLPF</sequence>